<dbReference type="PANTHER" id="PTHR44688">
    <property type="entry name" value="DNA-BINDING TRANSCRIPTIONAL ACTIVATOR DEVR_DOSR"/>
    <property type="match status" value="1"/>
</dbReference>
<proteinExistence type="predicted"/>
<evidence type="ECO:0000256" key="1">
    <source>
        <dbReference type="ARBA" id="ARBA00023015"/>
    </source>
</evidence>
<dbReference type="InterPro" id="IPR016032">
    <property type="entry name" value="Sig_transdc_resp-reg_C-effctor"/>
</dbReference>
<evidence type="ECO:0000313" key="5">
    <source>
        <dbReference type="EMBL" id="PWU45177.1"/>
    </source>
</evidence>
<dbReference type="CDD" id="cd06170">
    <property type="entry name" value="LuxR_C_like"/>
    <property type="match status" value="1"/>
</dbReference>
<dbReference type="Gene3D" id="1.10.10.10">
    <property type="entry name" value="Winged helix-like DNA-binding domain superfamily/Winged helix DNA-binding domain"/>
    <property type="match status" value="1"/>
</dbReference>
<dbReference type="InterPro" id="IPR000792">
    <property type="entry name" value="Tscrpt_reg_LuxR_C"/>
</dbReference>
<dbReference type="GO" id="GO:0006355">
    <property type="term" value="P:regulation of DNA-templated transcription"/>
    <property type="evidence" value="ECO:0007669"/>
    <property type="project" value="InterPro"/>
</dbReference>
<dbReference type="SUPFAM" id="SSF46894">
    <property type="entry name" value="C-terminal effector domain of the bipartite response regulators"/>
    <property type="match status" value="1"/>
</dbReference>
<evidence type="ECO:0000259" key="4">
    <source>
        <dbReference type="PROSITE" id="PS50043"/>
    </source>
</evidence>
<dbReference type="PRINTS" id="PR00038">
    <property type="entry name" value="HTHLUXR"/>
</dbReference>
<keyword evidence="1" id="KW-0805">Transcription regulation</keyword>
<dbReference type="GO" id="GO:0003677">
    <property type="term" value="F:DNA binding"/>
    <property type="evidence" value="ECO:0007669"/>
    <property type="project" value="UniProtKB-KW"/>
</dbReference>
<evidence type="ECO:0000313" key="6">
    <source>
        <dbReference type="Proteomes" id="UP000245683"/>
    </source>
</evidence>
<dbReference type="Proteomes" id="UP000245683">
    <property type="component" value="Unassembled WGS sequence"/>
</dbReference>
<name>A0A317JWN8_9ACTN</name>
<dbReference type="AlphaFoldDB" id="A0A317JWN8"/>
<dbReference type="OrthoDB" id="5476461at2"/>
<organism evidence="5 6">
    <name type="scientific">Micromonospora globispora</name>
    <dbReference type="NCBI Taxonomy" id="1450148"/>
    <lineage>
        <taxon>Bacteria</taxon>
        <taxon>Bacillati</taxon>
        <taxon>Actinomycetota</taxon>
        <taxon>Actinomycetes</taxon>
        <taxon>Micromonosporales</taxon>
        <taxon>Micromonosporaceae</taxon>
        <taxon>Micromonospora</taxon>
    </lineage>
</organism>
<dbReference type="PROSITE" id="PS50043">
    <property type="entry name" value="HTH_LUXR_2"/>
    <property type="match status" value="1"/>
</dbReference>
<feature type="domain" description="HTH luxR-type" evidence="4">
    <location>
        <begin position="36"/>
        <end position="101"/>
    </location>
</feature>
<keyword evidence="6" id="KW-1185">Reference proteome</keyword>
<keyword evidence="3" id="KW-0804">Transcription</keyword>
<dbReference type="InterPro" id="IPR036388">
    <property type="entry name" value="WH-like_DNA-bd_sf"/>
</dbReference>
<dbReference type="EMBL" id="QGSV01000265">
    <property type="protein sequence ID" value="PWU45177.1"/>
    <property type="molecule type" value="Genomic_DNA"/>
</dbReference>
<gene>
    <name evidence="5" type="ORF">DLJ46_22250</name>
</gene>
<protein>
    <recommendedName>
        <fullName evidence="4">HTH luxR-type domain-containing protein</fullName>
    </recommendedName>
</protein>
<accession>A0A317JWN8</accession>
<evidence type="ECO:0000256" key="3">
    <source>
        <dbReference type="ARBA" id="ARBA00023163"/>
    </source>
</evidence>
<evidence type="ECO:0000256" key="2">
    <source>
        <dbReference type="ARBA" id="ARBA00023125"/>
    </source>
</evidence>
<dbReference type="PANTHER" id="PTHR44688:SF16">
    <property type="entry name" value="DNA-BINDING TRANSCRIPTIONAL ACTIVATOR DEVR_DOSR"/>
    <property type="match status" value="1"/>
</dbReference>
<reference evidence="6" key="1">
    <citation type="submission" date="2018-05" db="EMBL/GenBank/DDBJ databases">
        <title>Micromonospora globispora sp. nov. and Micromonospora rugosa sp. nov., isolated from marine sediment.</title>
        <authorList>
            <person name="Carro L."/>
            <person name="Aysel V."/>
            <person name="Cetin D."/>
            <person name="Igual J.M."/>
            <person name="Klenk H.-P."/>
            <person name="Trujillo M.E."/>
            <person name="Sahin N."/>
        </authorList>
    </citation>
    <scope>NUCLEOTIDE SEQUENCE [LARGE SCALE GENOMIC DNA]</scope>
    <source>
        <strain evidence="6">S2904</strain>
    </source>
</reference>
<keyword evidence="2" id="KW-0238">DNA-binding</keyword>
<comment type="caution">
    <text evidence="5">The sequence shown here is derived from an EMBL/GenBank/DDBJ whole genome shotgun (WGS) entry which is preliminary data.</text>
</comment>
<dbReference type="Pfam" id="PF00196">
    <property type="entry name" value="GerE"/>
    <property type="match status" value="1"/>
</dbReference>
<sequence length="106" mass="11100">MRIVDGFGATRTARRLRAELRQRGLARVPRGPRPSTAANAPGLTARQLEVLALLADGLSDAEIGARLSLSARTVGHHVSALLVKLAVPNRGQAAAVARRQGLVPPA</sequence>
<dbReference type="SMART" id="SM00421">
    <property type="entry name" value="HTH_LUXR"/>
    <property type="match status" value="1"/>
</dbReference>